<dbReference type="CDD" id="cd00167">
    <property type="entry name" value="SANT"/>
    <property type="match status" value="1"/>
</dbReference>
<feature type="non-terminal residue" evidence="7">
    <location>
        <position position="1"/>
    </location>
</feature>
<evidence type="ECO:0000313" key="6">
    <source>
        <dbReference type="Proteomes" id="UP000694864"/>
    </source>
</evidence>
<dbReference type="InterPro" id="IPR017930">
    <property type="entry name" value="Myb_dom"/>
</dbReference>
<accession>A0ABM1R6I3</accession>
<keyword evidence="6" id="KW-1185">Reference proteome</keyword>
<dbReference type="InterPro" id="IPR009057">
    <property type="entry name" value="Homeodomain-like_sf"/>
</dbReference>
<dbReference type="PROSITE" id="PS50090">
    <property type="entry name" value="MYB_LIKE"/>
    <property type="match status" value="1"/>
</dbReference>
<reference evidence="7" key="2">
    <citation type="submission" date="2025-08" db="UniProtKB">
        <authorList>
            <consortium name="RefSeq"/>
        </authorList>
    </citation>
    <scope>IDENTIFICATION</scope>
    <source>
        <tissue evidence="7">Leaf</tissue>
    </source>
</reference>
<evidence type="ECO:0000256" key="1">
    <source>
        <dbReference type="ARBA" id="ARBA00004123"/>
    </source>
</evidence>
<gene>
    <name evidence="7" type="primary">LOC104759001</name>
</gene>
<dbReference type="SUPFAM" id="SSF46689">
    <property type="entry name" value="Homeodomain-like"/>
    <property type="match status" value="1"/>
</dbReference>
<protein>
    <submittedName>
        <fullName evidence="7">Transcription factor MYB90-like</fullName>
    </submittedName>
</protein>
<evidence type="ECO:0000313" key="7">
    <source>
        <dbReference type="RefSeq" id="XP_019094621.1"/>
    </source>
</evidence>
<name>A0ABM1R6I3_CAMSA</name>
<evidence type="ECO:0000256" key="3">
    <source>
        <dbReference type="ARBA" id="ARBA00023242"/>
    </source>
</evidence>
<evidence type="ECO:0000259" key="4">
    <source>
        <dbReference type="PROSITE" id="PS50090"/>
    </source>
</evidence>
<dbReference type="PANTHER" id="PTHR47998:SF91">
    <property type="entry name" value="MYB-RELATED PROTEIN 308-LIKE"/>
    <property type="match status" value="1"/>
</dbReference>
<dbReference type="InterPro" id="IPR001005">
    <property type="entry name" value="SANT/Myb"/>
</dbReference>
<evidence type="ECO:0000256" key="2">
    <source>
        <dbReference type="ARBA" id="ARBA00023125"/>
    </source>
</evidence>
<dbReference type="RefSeq" id="XP_019094621.1">
    <property type="nucleotide sequence ID" value="XM_019239076.1"/>
</dbReference>
<dbReference type="Pfam" id="PF00249">
    <property type="entry name" value="Myb_DNA-binding"/>
    <property type="match status" value="1"/>
</dbReference>
<sequence length="253" mass="29232">YRRGHKSSLSKISSIRWLTKPVQEELVNFRVKISSKISSIRWSILCFVGLNRCRKSCRLRWLNYLKPNIKRGKLSSDEVDLLLRLHRLLGNRWSLIAGRLPGRTANDVKNFWNTHLSKKHEPCCKIQMKKRNITSHPTTPAQKIDVFKPRPRSFLVNNGSSNLNGRPQVDVIPSCFGLNNNKVCENNMTCNKDKEKAEHINHFIDGDNMWLENLLDDSHEVDALVREVTATEKGGTMAFDVEQLWSMFNGEFD</sequence>
<dbReference type="SMART" id="SM00717">
    <property type="entry name" value="SANT"/>
    <property type="match status" value="1"/>
</dbReference>
<keyword evidence="2" id="KW-0238">DNA-binding</keyword>
<reference evidence="6" key="1">
    <citation type="journal article" date="2014" name="Nat. Commun.">
        <title>The emerging biofuel crop Camelina sativa retains a highly undifferentiated hexaploid genome structure.</title>
        <authorList>
            <person name="Kagale S."/>
            <person name="Koh C."/>
            <person name="Nixon J."/>
            <person name="Bollina V."/>
            <person name="Clarke W.E."/>
            <person name="Tuteja R."/>
            <person name="Spillane C."/>
            <person name="Robinson S.J."/>
            <person name="Links M.G."/>
            <person name="Clarke C."/>
            <person name="Higgins E.E."/>
            <person name="Huebert T."/>
            <person name="Sharpe A.G."/>
            <person name="Parkin I.A."/>
        </authorList>
    </citation>
    <scope>NUCLEOTIDE SEQUENCE [LARGE SCALE GENOMIC DNA]</scope>
    <source>
        <strain evidence="6">cv. DH55</strain>
    </source>
</reference>
<keyword evidence="3" id="KW-0539">Nucleus</keyword>
<dbReference type="GeneID" id="104759001"/>
<dbReference type="InterPro" id="IPR015495">
    <property type="entry name" value="Myb_TF_plants"/>
</dbReference>
<dbReference type="PROSITE" id="PS51294">
    <property type="entry name" value="HTH_MYB"/>
    <property type="match status" value="1"/>
</dbReference>
<dbReference type="Gene3D" id="1.10.10.60">
    <property type="entry name" value="Homeodomain-like"/>
    <property type="match status" value="2"/>
</dbReference>
<feature type="domain" description="Myb-like" evidence="4">
    <location>
        <begin position="66"/>
        <end position="116"/>
    </location>
</feature>
<evidence type="ECO:0000259" key="5">
    <source>
        <dbReference type="PROSITE" id="PS51294"/>
    </source>
</evidence>
<feature type="domain" description="HTH myb-type" evidence="5">
    <location>
        <begin position="66"/>
        <end position="120"/>
    </location>
</feature>
<organism evidence="6 7">
    <name type="scientific">Camelina sativa</name>
    <name type="common">False flax</name>
    <name type="synonym">Myagrum sativum</name>
    <dbReference type="NCBI Taxonomy" id="90675"/>
    <lineage>
        <taxon>Eukaryota</taxon>
        <taxon>Viridiplantae</taxon>
        <taxon>Streptophyta</taxon>
        <taxon>Embryophyta</taxon>
        <taxon>Tracheophyta</taxon>
        <taxon>Spermatophyta</taxon>
        <taxon>Magnoliopsida</taxon>
        <taxon>eudicotyledons</taxon>
        <taxon>Gunneridae</taxon>
        <taxon>Pentapetalae</taxon>
        <taxon>rosids</taxon>
        <taxon>malvids</taxon>
        <taxon>Brassicales</taxon>
        <taxon>Brassicaceae</taxon>
        <taxon>Camelineae</taxon>
        <taxon>Camelina</taxon>
    </lineage>
</organism>
<proteinExistence type="predicted"/>
<dbReference type="Proteomes" id="UP000694864">
    <property type="component" value="Chromosome 17"/>
</dbReference>
<comment type="subcellular location">
    <subcellularLocation>
        <location evidence="1">Nucleus</location>
    </subcellularLocation>
</comment>
<dbReference type="PANTHER" id="PTHR47998">
    <property type="entry name" value="TRANSCRIPTION FACTOR MYB51-LIKE ISOFORM X1"/>
    <property type="match status" value="1"/>
</dbReference>